<reference evidence="2" key="1">
    <citation type="journal article" date="2018" name="DNA Res.">
        <title>Multiple hybrid de novo genome assembly of finger millet, an orphan allotetraploid crop.</title>
        <authorList>
            <person name="Hatakeyama M."/>
            <person name="Aluri S."/>
            <person name="Balachadran M.T."/>
            <person name="Sivarajan S.R."/>
            <person name="Patrignani A."/>
            <person name="Gruter S."/>
            <person name="Poveda L."/>
            <person name="Shimizu-Inatsugi R."/>
            <person name="Baeten J."/>
            <person name="Francoijs K.J."/>
            <person name="Nataraja K.N."/>
            <person name="Reddy Y.A.N."/>
            <person name="Phadnis S."/>
            <person name="Ravikumar R.L."/>
            <person name="Schlapbach R."/>
            <person name="Sreeman S.M."/>
            <person name="Shimizu K.K."/>
        </authorList>
    </citation>
    <scope>NUCLEOTIDE SEQUENCE</scope>
</reference>
<proteinExistence type="predicted"/>
<protein>
    <recommendedName>
        <fullName evidence="1">F-box domain-containing protein</fullName>
    </recommendedName>
</protein>
<evidence type="ECO:0000259" key="1">
    <source>
        <dbReference type="PROSITE" id="PS50181"/>
    </source>
</evidence>
<dbReference type="PANTHER" id="PTHR44586:SF6">
    <property type="entry name" value="OS11G0579600 PROTEIN"/>
    <property type="match status" value="1"/>
</dbReference>
<feature type="domain" description="F-box" evidence="1">
    <location>
        <begin position="100"/>
        <end position="125"/>
    </location>
</feature>
<gene>
    <name evidence="2" type="primary">ga22119</name>
    <name evidence="2" type="ORF">PR202_ga22119</name>
</gene>
<dbReference type="Pfam" id="PF12937">
    <property type="entry name" value="F-box-like"/>
    <property type="match status" value="1"/>
</dbReference>
<dbReference type="AlphaFoldDB" id="A0AAV5D0T1"/>
<organism evidence="2 3">
    <name type="scientific">Eleusine coracana subsp. coracana</name>
    <dbReference type="NCBI Taxonomy" id="191504"/>
    <lineage>
        <taxon>Eukaryota</taxon>
        <taxon>Viridiplantae</taxon>
        <taxon>Streptophyta</taxon>
        <taxon>Embryophyta</taxon>
        <taxon>Tracheophyta</taxon>
        <taxon>Spermatophyta</taxon>
        <taxon>Magnoliopsida</taxon>
        <taxon>Liliopsida</taxon>
        <taxon>Poales</taxon>
        <taxon>Poaceae</taxon>
        <taxon>PACMAD clade</taxon>
        <taxon>Chloridoideae</taxon>
        <taxon>Cynodonteae</taxon>
        <taxon>Eleusininae</taxon>
        <taxon>Eleusine</taxon>
    </lineage>
</organism>
<sequence length="582" mass="64189">MASVSLEHRALLHGPGGTPWKRPTRGAAVRVLASRDDAVKAICCVVREYVCLPGPAHSTRKQAGSQPNLELKADAEMFDSILLTKTFQSEEHLNRAANVANGFPELPQEILLDIFSQLEVPDLVRAGSEVPDLVRAGSVCSSWHAAYTSLCRTGPCRLHQTPCLLYTSASSGASAVGLYSLAEKKAYTLTLPDPPIRSRHIIGSSYGWIITVDDMCDVHLVNPITCEQIVLPSVTTIEQVTPIFDDAGSPRKYEYSWYTGNEIIADSPSICSPSELRDYLFYKAFLSSDPSTGDYFVVLIHNPQSQLSFARAGADKWTWLPPHKNYEDCLFQGDYLYASTSYGAIHAFDLGAATAKPKIVLGNMKGYLLERIYIMTAPCGEWLQIWRSDDWDEVESDSDSELELDDESQMSKTSKVKVHKVDLTSGHLVELSGLNEHVLFFGLNQSHCLLAKDYPLLKANHAYFTDDDSLGITCVLRSASAPVTRTSGAPPPPQTRSAFAWEERRPLHVVRRVEVKDVYVAGVVNGVEDGLGMRLARRTRRRWGPGLSNPMRGALTLCGYNFSISVLGCDHGLQVLLATMDF</sequence>
<accession>A0AAV5D0T1</accession>
<evidence type="ECO:0000313" key="3">
    <source>
        <dbReference type="Proteomes" id="UP001054889"/>
    </source>
</evidence>
<keyword evidence="3" id="KW-1185">Reference proteome</keyword>
<dbReference type="PROSITE" id="PS50181">
    <property type="entry name" value="FBOX"/>
    <property type="match status" value="1"/>
</dbReference>
<dbReference type="SUPFAM" id="SSF81383">
    <property type="entry name" value="F-box domain"/>
    <property type="match status" value="1"/>
</dbReference>
<dbReference type="InterPro" id="IPR036047">
    <property type="entry name" value="F-box-like_dom_sf"/>
</dbReference>
<name>A0AAV5D0T1_ELECO</name>
<dbReference type="Pfam" id="PF03478">
    <property type="entry name" value="Beta-prop_KIB1-4"/>
    <property type="match status" value="1"/>
</dbReference>
<dbReference type="InterPro" id="IPR001810">
    <property type="entry name" value="F-box_dom"/>
</dbReference>
<dbReference type="InterPro" id="IPR005174">
    <property type="entry name" value="KIB1-4_b-propeller"/>
</dbReference>
<dbReference type="EMBL" id="BQKI01000011">
    <property type="protein sequence ID" value="GJN04559.1"/>
    <property type="molecule type" value="Genomic_DNA"/>
</dbReference>
<evidence type="ECO:0000313" key="2">
    <source>
        <dbReference type="EMBL" id="GJN04559.1"/>
    </source>
</evidence>
<dbReference type="Proteomes" id="UP001054889">
    <property type="component" value="Unassembled WGS sequence"/>
</dbReference>
<reference evidence="2" key="2">
    <citation type="submission" date="2021-12" db="EMBL/GenBank/DDBJ databases">
        <title>Resequencing data analysis of finger millet.</title>
        <authorList>
            <person name="Hatakeyama M."/>
            <person name="Aluri S."/>
            <person name="Balachadran M.T."/>
            <person name="Sivarajan S.R."/>
            <person name="Poveda L."/>
            <person name="Shimizu-Inatsugi R."/>
            <person name="Schlapbach R."/>
            <person name="Sreeman S.M."/>
            <person name="Shimizu K.K."/>
        </authorList>
    </citation>
    <scope>NUCLEOTIDE SEQUENCE</scope>
</reference>
<dbReference type="PANTHER" id="PTHR44586">
    <property type="entry name" value="F-BOX DOMAIN CONTAINING PROTEIN, EXPRESSED"/>
    <property type="match status" value="1"/>
</dbReference>
<dbReference type="Gene3D" id="1.20.1280.50">
    <property type="match status" value="1"/>
</dbReference>
<dbReference type="CDD" id="cd09917">
    <property type="entry name" value="F-box_SF"/>
    <property type="match status" value="1"/>
</dbReference>
<comment type="caution">
    <text evidence="2">The sequence shown here is derived from an EMBL/GenBank/DDBJ whole genome shotgun (WGS) entry which is preliminary data.</text>
</comment>